<dbReference type="GO" id="GO:0005737">
    <property type="term" value="C:cytoplasm"/>
    <property type="evidence" value="ECO:0007669"/>
    <property type="project" value="UniProtKB-SubCell"/>
</dbReference>
<dbReference type="GO" id="GO:0006779">
    <property type="term" value="P:porphyrin-containing compound biosynthetic process"/>
    <property type="evidence" value="ECO:0007669"/>
    <property type="project" value="InterPro"/>
</dbReference>
<keyword evidence="3" id="KW-0143">Chaperone</keyword>
<dbReference type="Pfam" id="PF06969">
    <property type="entry name" value="HemN_C"/>
    <property type="match status" value="1"/>
</dbReference>
<comment type="function">
    <text evidence="3">Probably acts as a heme chaperone, transferring heme to an unknown acceptor. Binds one molecule of heme per monomer, possibly covalently. Binds 1 [4Fe-4S] cluster. The cluster is coordinated with 3 cysteines and an exchangeable S-adenosyl-L-methionine.</text>
</comment>
<proteinExistence type="inferred from homology"/>
<evidence type="ECO:0000313" key="6">
    <source>
        <dbReference type="EMBL" id="PLS00004.1"/>
    </source>
</evidence>
<accession>A0A2N5GR11</accession>
<dbReference type="Proteomes" id="UP000235114">
    <property type="component" value="Unassembled WGS sequence"/>
</dbReference>
<dbReference type="CDD" id="cd01335">
    <property type="entry name" value="Radical_SAM"/>
    <property type="match status" value="1"/>
</dbReference>
<dbReference type="NCBIfam" id="TIGR00539">
    <property type="entry name" value="hemN_rel"/>
    <property type="match status" value="1"/>
</dbReference>
<dbReference type="EMBL" id="PGVA01000004">
    <property type="protein sequence ID" value="PLR85885.1"/>
    <property type="molecule type" value="Genomic_DNA"/>
</dbReference>
<dbReference type="SMART" id="SM00729">
    <property type="entry name" value="Elp3"/>
    <property type="match status" value="1"/>
</dbReference>
<dbReference type="PANTHER" id="PTHR13932">
    <property type="entry name" value="COPROPORPHYRINIGEN III OXIDASE"/>
    <property type="match status" value="1"/>
</dbReference>
<evidence type="ECO:0000313" key="7">
    <source>
        <dbReference type="Proteomes" id="UP000234951"/>
    </source>
</evidence>
<protein>
    <recommendedName>
        <fullName evidence="2 3">Heme chaperone HemW</fullName>
    </recommendedName>
</protein>
<evidence type="ECO:0000256" key="2">
    <source>
        <dbReference type="ARBA" id="ARBA00017228"/>
    </source>
</evidence>
<dbReference type="InterPro" id="IPR034505">
    <property type="entry name" value="Coproporphyrinogen-III_oxidase"/>
</dbReference>
<name>A0A2N5GR11_9BACI</name>
<evidence type="ECO:0000256" key="1">
    <source>
        <dbReference type="ARBA" id="ARBA00006100"/>
    </source>
</evidence>
<dbReference type="InterPro" id="IPR004559">
    <property type="entry name" value="HemW-like"/>
</dbReference>
<keyword evidence="3" id="KW-0411">Iron-sulfur</keyword>
<dbReference type="SUPFAM" id="SSF102114">
    <property type="entry name" value="Radical SAM enzymes"/>
    <property type="match status" value="1"/>
</dbReference>
<dbReference type="Proteomes" id="UP000234951">
    <property type="component" value="Unassembled WGS sequence"/>
</dbReference>
<dbReference type="InterPro" id="IPR010723">
    <property type="entry name" value="HemN_C"/>
</dbReference>
<reference evidence="5 7" key="1">
    <citation type="submission" date="2017-11" db="EMBL/GenBank/DDBJ databases">
        <title>Comparitive Functional Genomics of Dry Heat Resistant strains isolated from the Viking Spacecraft.</title>
        <authorList>
            <person name="Seuylemezian A."/>
            <person name="Cooper K."/>
            <person name="Vaishampayan P."/>
        </authorList>
    </citation>
    <scope>NUCLEOTIDE SEQUENCE [LARGE SCALE GENOMIC DNA]</scope>
    <source>
        <strain evidence="5 7">M4.6</strain>
    </source>
</reference>
<comment type="caution">
    <text evidence="5">The sequence shown here is derived from an EMBL/GenBank/DDBJ whole genome shotgun (WGS) entry which is preliminary data.</text>
</comment>
<keyword evidence="3" id="KW-0949">S-adenosyl-L-methionine</keyword>
<dbReference type="Gene3D" id="3.80.30.20">
    <property type="entry name" value="tm_1862 like domain"/>
    <property type="match status" value="1"/>
</dbReference>
<sequence>MIKAAYIHIPFCEHICHYCDFNKVFLKGQPVEAYLEALAKEIELTLEKYPANPLNSIFVGGGTPTALNEQQLQRLCEIITEKLPFNEDTEFSFEANPGDLSKEKLQILASAGVNRLSFGVQTFNDKLLEKIGRAHRRDDVFKSIDLAKQTGFENISVDLIFSLPEQTLNDFRDTLETAFSLDIQHYSGYSLIIEPKTVFYNLMRKGQLPTPGEETEAAMFELLMEQMDKHGFKQYEISNFARPGFESRHNITYWANESYYGFGAGAHSYTDGHRISNYGPLKKYMDPLSENHFPVMDSHKVTDAERKEEEMFLGLRMTKGVSIRQFSDKFGADPLVVFADGITKMQTRGLLEVNDDHIYLTKNGRLLGNEVFQSFIGVS</sequence>
<dbReference type="InterPro" id="IPR058240">
    <property type="entry name" value="rSAM_sf"/>
</dbReference>
<comment type="similarity">
    <text evidence="1">Belongs to the anaerobic coproporphyrinogen-III oxidase family. HemW subfamily.</text>
</comment>
<dbReference type="GO" id="GO:0004109">
    <property type="term" value="F:coproporphyrinogen oxidase activity"/>
    <property type="evidence" value="ECO:0007669"/>
    <property type="project" value="InterPro"/>
</dbReference>
<keyword evidence="3" id="KW-0479">Metal-binding</keyword>
<keyword evidence="3" id="KW-0963">Cytoplasm</keyword>
<reference evidence="6 8" key="2">
    <citation type="submission" date="2017-12" db="EMBL/GenBank/DDBJ databases">
        <title>Comparative Functional Genomics of Dry Heat Resistant strains isolated from the Viking Spacecraft.</title>
        <authorList>
            <person name="Seuylemezian A."/>
            <person name="Cooper K."/>
            <person name="Vaishampayan P."/>
        </authorList>
    </citation>
    <scope>NUCLEOTIDE SEQUENCE [LARGE SCALE GENOMIC DNA]</scope>
    <source>
        <strain evidence="6 8">ATCC 29669</strain>
    </source>
</reference>
<evidence type="ECO:0000313" key="5">
    <source>
        <dbReference type="EMBL" id="PLR85885.1"/>
    </source>
</evidence>
<evidence type="ECO:0000259" key="4">
    <source>
        <dbReference type="PROSITE" id="PS51918"/>
    </source>
</evidence>
<dbReference type="OrthoDB" id="9808022at2"/>
<dbReference type="EMBL" id="PGVD01000013">
    <property type="protein sequence ID" value="PLS00004.1"/>
    <property type="molecule type" value="Genomic_DNA"/>
</dbReference>
<organism evidence="5 7">
    <name type="scientific">Bacillus canaveralius</name>
    <dbReference type="NCBI Taxonomy" id="1403243"/>
    <lineage>
        <taxon>Bacteria</taxon>
        <taxon>Bacillati</taxon>
        <taxon>Bacillota</taxon>
        <taxon>Bacilli</taxon>
        <taxon>Bacillales</taxon>
        <taxon>Bacillaceae</taxon>
        <taxon>Bacillus</taxon>
    </lineage>
</organism>
<evidence type="ECO:0000256" key="3">
    <source>
        <dbReference type="RuleBase" id="RU364116"/>
    </source>
</evidence>
<dbReference type="GO" id="GO:0051539">
    <property type="term" value="F:4 iron, 4 sulfur cluster binding"/>
    <property type="evidence" value="ECO:0007669"/>
    <property type="project" value="UniProtKB-UniRule"/>
</dbReference>
<dbReference type="SFLD" id="SFLDF00562">
    <property type="entry name" value="HemN-like__clustered_with_heat"/>
    <property type="match status" value="1"/>
</dbReference>
<dbReference type="SFLD" id="SFLDG01082">
    <property type="entry name" value="B12-binding_domain_containing"/>
    <property type="match status" value="1"/>
</dbReference>
<dbReference type="GO" id="GO:0046872">
    <property type="term" value="F:metal ion binding"/>
    <property type="evidence" value="ECO:0007669"/>
    <property type="project" value="UniProtKB-UniRule"/>
</dbReference>
<dbReference type="AlphaFoldDB" id="A0A2N5GR11"/>
<dbReference type="InterPro" id="IPR023404">
    <property type="entry name" value="rSAM_horseshoe"/>
</dbReference>
<dbReference type="SFLD" id="SFLDG01065">
    <property type="entry name" value="anaerobic_coproporphyrinogen-I"/>
    <property type="match status" value="1"/>
</dbReference>
<keyword evidence="3" id="KW-0408">Iron</keyword>
<dbReference type="PROSITE" id="PS51918">
    <property type="entry name" value="RADICAL_SAM"/>
    <property type="match status" value="1"/>
</dbReference>
<dbReference type="RefSeq" id="WP_101575550.1">
    <property type="nucleotide sequence ID" value="NZ_PGVA01000004.1"/>
</dbReference>
<dbReference type="InterPro" id="IPR007197">
    <property type="entry name" value="rSAM"/>
</dbReference>
<gene>
    <name evidence="5" type="ORF">CU635_02275</name>
    <name evidence="6" type="ORF">CVD25_03985</name>
</gene>
<comment type="subcellular location">
    <subcellularLocation>
        <location evidence="3">Cytoplasm</location>
    </subcellularLocation>
</comment>
<dbReference type="SFLD" id="SFLDS00029">
    <property type="entry name" value="Radical_SAM"/>
    <property type="match status" value="1"/>
</dbReference>
<dbReference type="PANTHER" id="PTHR13932:SF5">
    <property type="entry name" value="RADICAL S-ADENOSYL METHIONINE DOMAIN-CONTAINING PROTEIN 1, MITOCHONDRIAL"/>
    <property type="match status" value="1"/>
</dbReference>
<feature type="domain" description="Radical SAM core" evidence="4">
    <location>
        <begin position="1"/>
        <end position="233"/>
    </location>
</feature>
<dbReference type="InterPro" id="IPR006638">
    <property type="entry name" value="Elp3/MiaA/NifB-like_rSAM"/>
</dbReference>
<dbReference type="SFLD" id="SFLDF00288">
    <property type="entry name" value="HemN-like__clustered_with_nucl"/>
    <property type="match status" value="1"/>
</dbReference>
<evidence type="ECO:0000313" key="8">
    <source>
        <dbReference type="Proteomes" id="UP000235114"/>
    </source>
</evidence>
<keyword evidence="3" id="KW-0349">Heme</keyword>
<keyword evidence="8" id="KW-1185">Reference proteome</keyword>
<keyword evidence="3" id="KW-0004">4Fe-4S</keyword>
<dbReference type="Pfam" id="PF04055">
    <property type="entry name" value="Radical_SAM"/>
    <property type="match status" value="1"/>
</dbReference>